<dbReference type="InterPro" id="IPR007553">
    <property type="entry name" value="2-thiour_desulf"/>
</dbReference>
<dbReference type="Proteomes" id="UP001589813">
    <property type="component" value="Unassembled WGS sequence"/>
</dbReference>
<dbReference type="EMBL" id="JBHLXP010000005">
    <property type="protein sequence ID" value="MFC0050005.1"/>
    <property type="molecule type" value="Genomic_DNA"/>
</dbReference>
<keyword evidence="3" id="KW-1185">Reference proteome</keyword>
<dbReference type="Pfam" id="PF04463">
    <property type="entry name" value="2-thiour_desulf"/>
    <property type="match status" value="1"/>
</dbReference>
<proteinExistence type="predicted"/>
<organism evidence="2 3">
    <name type="scientific">Rheinheimera tilapiae</name>
    <dbReference type="NCBI Taxonomy" id="875043"/>
    <lineage>
        <taxon>Bacteria</taxon>
        <taxon>Pseudomonadati</taxon>
        <taxon>Pseudomonadota</taxon>
        <taxon>Gammaproteobacteria</taxon>
        <taxon>Chromatiales</taxon>
        <taxon>Chromatiaceae</taxon>
        <taxon>Rheinheimera</taxon>
    </lineage>
</organism>
<sequence length="324" mass="36581">MNPQSNLFNAAMKLKIGISACVLGQKVRYDGGHKQSEFCTSTLLPFADFVPFCPEQALGMGVPRPAIRLMKNASEQIRLVNNKDSSIDHTDAMQLLCAERLPQMADFSGYIVCAKSPSCGMERVRLVDEKGAQLGKVAVGLFTRELMQQYPWLPVEEDGRLLDAGIRESFVTRIYALSHWQQMMADGFSIGKLVKYHSQYKFVLLAHHPVAYRELGRLVAQGKLFAPEELANRYLISMQQALSQPTTRKNHANVLMHLQGFFKKVLSAEAKAELLQLIHQYRVGHIPLLAPLTLLKHHLRLHPDDYVACQRYLQPFPTELGVRI</sequence>
<evidence type="ECO:0000259" key="1">
    <source>
        <dbReference type="Pfam" id="PF08349"/>
    </source>
</evidence>
<protein>
    <submittedName>
        <fullName evidence="2">YbgA family protein</fullName>
    </submittedName>
</protein>
<dbReference type="InterPro" id="IPR017087">
    <property type="entry name" value="UCP037004"/>
</dbReference>
<comment type="caution">
    <text evidence="2">The sequence shown here is derived from an EMBL/GenBank/DDBJ whole genome shotgun (WGS) entry which is preliminary data.</text>
</comment>
<dbReference type="RefSeq" id="WP_377246957.1">
    <property type="nucleotide sequence ID" value="NZ_JBHLXP010000005.1"/>
</dbReference>
<dbReference type="Pfam" id="PF08349">
    <property type="entry name" value="DUF1722"/>
    <property type="match status" value="1"/>
</dbReference>
<feature type="domain" description="DUF1722" evidence="1">
    <location>
        <begin position="201"/>
        <end position="317"/>
    </location>
</feature>
<dbReference type="PANTHER" id="PTHR30087">
    <property type="entry name" value="INNER MEMBRANE PROTEIN"/>
    <property type="match status" value="1"/>
</dbReference>
<dbReference type="PANTHER" id="PTHR30087:SF0">
    <property type="entry name" value="INNER MEMBRANE PROTEIN"/>
    <property type="match status" value="1"/>
</dbReference>
<gene>
    <name evidence="2" type="ORF">ACFFJP_17015</name>
</gene>
<evidence type="ECO:0000313" key="2">
    <source>
        <dbReference type="EMBL" id="MFC0050005.1"/>
    </source>
</evidence>
<dbReference type="InterPro" id="IPR013560">
    <property type="entry name" value="DUF1722"/>
</dbReference>
<evidence type="ECO:0000313" key="3">
    <source>
        <dbReference type="Proteomes" id="UP001589813"/>
    </source>
</evidence>
<dbReference type="PIRSF" id="PIRSF037004">
    <property type="entry name" value="UCP037004"/>
    <property type="match status" value="1"/>
</dbReference>
<reference evidence="2 3" key="1">
    <citation type="submission" date="2024-09" db="EMBL/GenBank/DDBJ databases">
        <authorList>
            <person name="Sun Q."/>
            <person name="Mori K."/>
        </authorList>
    </citation>
    <scope>NUCLEOTIDE SEQUENCE [LARGE SCALE GENOMIC DNA]</scope>
    <source>
        <strain evidence="2 3">KCTC 23315</strain>
    </source>
</reference>
<accession>A0ABV6BKI2</accession>
<name>A0ABV6BKI2_9GAMM</name>